<evidence type="ECO:0000313" key="2">
    <source>
        <dbReference type="EMBL" id="RDB15290.1"/>
    </source>
</evidence>
<gene>
    <name evidence="2" type="ORF">Hypma_004690</name>
</gene>
<name>A0A369J2B2_HYPMA</name>
<dbReference type="Proteomes" id="UP000076154">
    <property type="component" value="Unassembled WGS sequence"/>
</dbReference>
<comment type="caution">
    <text evidence="2">The sequence shown here is derived from an EMBL/GenBank/DDBJ whole genome shotgun (WGS) entry which is preliminary data.</text>
</comment>
<organism evidence="2 3">
    <name type="scientific">Hypsizygus marmoreus</name>
    <name type="common">White beech mushroom</name>
    <name type="synonym">Agaricus marmoreus</name>
    <dbReference type="NCBI Taxonomy" id="39966"/>
    <lineage>
        <taxon>Eukaryota</taxon>
        <taxon>Fungi</taxon>
        <taxon>Dikarya</taxon>
        <taxon>Basidiomycota</taxon>
        <taxon>Agaricomycotina</taxon>
        <taxon>Agaricomycetes</taxon>
        <taxon>Agaricomycetidae</taxon>
        <taxon>Agaricales</taxon>
        <taxon>Tricholomatineae</taxon>
        <taxon>Lyophyllaceae</taxon>
        <taxon>Hypsizygus</taxon>
    </lineage>
</organism>
<keyword evidence="3" id="KW-1185">Reference proteome</keyword>
<feature type="compositionally biased region" description="Acidic residues" evidence="1">
    <location>
        <begin position="57"/>
        <end position="89"/>
    </location>
</feature>
<sequence>MPWHQRNARNTRSGAIFSPFEIALDNAIQAPSGFNVWDALIRENTERIAKEDRGELYNEEEEADLEDEDPVDLEDEDYIEEPETTDADEALPKTCKQKE</sequence>
<dbReference type="EMBL" id="LUEZ02000184">
    <property type="protein sequence ID" value="RDB15290.1"/>
    <property type="molecule type" value="Genomic_DNA"/>
</dbReference>
<dbReference type="InParanoid" id="A0A369J2B2"/>
<proteinExistence type="predicted"/>
<accession>A0A369J2B2</accession>
<protein>
    <submittedName>
        <fullName evidence="2">Uncharacterized protein</fullName>
    </submittedName>
</protein>
<feature type="region of interest" description="Disordered" evidence="1">
    <location>
        <begin position="48"/>
        <end position="99"/>
    </location>
</feature>
<evidence type="ECO:0000313" key="3">
    <source>
        <dbReference type="Proteomes" id="UP000076154"/>
    </source>
</evidence>
<reference evidence="2" key="1">
    <citation type="submission" date="2018-04" db="EMBL/GenBank/DDBJ databases">
        <title>Whole genome sequencing of Hypsizygus marmoreus.</title>
        <authorList>
            <person name="Choi I.-G."/>
            <person name="Min B."/>
            <person name="Kim J.-G."/>
            <person name="Kim S."/>
            <person name="Oh Y.-L."/>
            <person name="Kong W.-S."/>
            <person name="Park H."/>
            <person name="Jeong J."/>
            <person name="Song E.-S."/>
        </authorList>
    </citation>
    <scope>NUCLEOTIDE SEQUENCE [LARGE SCALE GENOMIC DNA]</scope>
    <source>
        <strain evidence="2">51987-8</strain>
    </source>
</reference>
<evidence type="ECO:0000256" key="1">
    <source>
        <dbReference type="SAM" id="MobiDB-lite"/>
    </source>
</evidence>
<dbReference type="AlphaFoldDB" id="A0A369J2B2"/>